<gene>
    <name evidence="3" type="ORF">LEP1GSC050_4181</name>
</gene>
<protein>
    <recommendedName>
        <fullName evidence="2">Thioesterase domain-containing protein</fullName>
    </recommendedName>
</protein>
<proteinExistence type="predicted"/>
<dbReference type="Gene3D" id="3.10.129.10">
    <property type="entry name" value="Hotdog Thioesterase"/>
    <property type="match status" value="1"/>
</dbReference>
<organism evidence="3 4">
    <name type="scientific">Leptospira broomii serovar Hurstbridge str. 5399</name>
    <dbReference type="NCBI Taxonomy" id="1049789"/>
    <lineage>
        <taxon>Bacteria</taxon>
        <taxon>Pseudomonadati</taxon>
        <taxon>Spirochaetota</taxon>
        <taxon>Spirochaetia</taxon>
        <taxon>Leptospirales</taxon>
        <taxon>Leptospiraceae</taxon>
        <taxon>Leptospira</taxon>
    </lineage>
</organism>
<dbReference type="Proteomes" id="UP000015454">
    <property type="component" value="Unassembled WGS sequence"/>
</dbReference>
<dbReference type="InterPro" id="IPR003736">
    <property type="entry name" value="PAAI_dom"/>
</dbReference>
<dbReference type="RefSeq" id="WP_020987407.1">
    <property type="nucleotide sequence ID" value="NZ_AHMO02000008.1"/>
</dbReference>
<keyword evidence="4" id="KW-1185">Reference proteome</keyword>
<dbReference type="GO" id="GO:0016289">
    <property type="term" value="F:acyl-CoA hydrolase activity"/>
    <property type="evidence" value="ECO:0007669"/>
    <property type="project" value="TreeGrafter"/>
</dbReference>
<dbReference type="InterPro" id="IPR006683">
    <property type="entry name" value="Thioestr_dom"/>
</dbReference>
<dbReference type="PANTHER" id="PTHR42856:SF1">
    <property type="entry name" value="ACYL-COENZYME A THIOESTERASE PAAI"/>
    <property type="match status" value="1"/>
</dbReference>
<reference evidence="3" key="1">
    <citation type="submission" date="2013-05" db="EMBL/GenBank/DDBJ databases">
        <authorList>
            <person name="Harkins D.M."/>
            <person name="Durkin A.S."/>
            <person name="Brinkac L.M."/>
            <person name="Haft D.H."/>
            <person name="Selengut J.D."/>
            <person name="Sanka R."/>
            <person name="DePew J."/>
            <person name="Purushe J."/>
            <person name="Hartskeerl R.A."/>
            <person name="Ahmed A."/>
            <person name="van der Linden H."/>
            <person name="Goris M.G.A."/>
            <person name="Vinetz J.M."/>
            <person name="Sutton G.G."/>
            <person name="Nierman W.C."/>
            <person name="Fouts D.E."/>
        </authorList>
    </citation>
    <scope>NUCLEOTIDE SEQUENCE [LARGE SCALE GENOMIC DNA]</scope>
    <source>
        <strain evidence="3">5399</strain>
    </source>
</reference>
<dbReference type="AlphaFoldDB" id="T0FA64"/>
<dbReference type="NCBIfam" id="TIGR00369">
    <property type="entry name" value="unchar_dom_1"/>
    <property type="match status" value="1"/>
</dbReference>
<evidence type="ECO:0000313" key="4">
    <source>
        <dbReference type="Proteomes" id="UP000015454"/>
    </source>
</evidence>
<dbReference type="InterPro" id="IPR029069">
    <property type="entry name" value="HotDog_dom_sf"/>
</dbReference>
<keyword evidence="1" id="KW-0378">Hydrolase</keyword>
<dbReference type="STRING" id="1049789.LEP1GSC050_4181"/>
<dbReference type="CDD" id="cd03443">
    <property type="entry name" value="PaaI_thioesterase"/>
    <property type="match status" value="1"/>
</dbReference>
<evidence type="ECO:0000313" key="3">
    <source>
        <dbReference type="EMBL" id="EQA44786.1"/>
    </source>
</evidence>
<feature type="domain" description="Thioesterase" evidence="2">
    <location>
        <begin position="37"/>
        <end position="110"/>
    </location>
</feature>
<dbReference type="InterPro" id="IPR052723">
    <property type="entry name" value="Acyl-CoA_thioesterase_PaaI"/>
</dbReference>
<dbReference type="SUPFAM" id="SSF54637">
    <property type="entry name" value="Thioesterase/thiol ester dehydrase-isomerase"/>
    <property type="match status" value="1"/>
</dbReference>
<evidence type="ECO:0000259" key="2">
    <source>
        <dbReference type="Pfam" id="PF03061"/>
    </source>
</evidence>
<name>T0FA64_9LEPT</name>
<dbReference type="EMBL" id="AHMO02000008">
    <property type="protein sequence ID" value="EQA44786.1"/>
    <property type="molecule type" value="Genomic_DNA"/>
</dbReference>
<accession>T0FA64</accession>
<comment type="caution">
    <text evidence="3">The sequence shown here is derived from an EMBL/GenBank/DDBJ whole genome shotgun (WGS) entry which is preliminary data.</text>
</comment>
<dbReference type="PANTHER" id="PTHR42856">
    <property type="entry name" value="ACYL-COENZYME A THIOESTERASE PAAI"/>
    <property type="match status" value="1"/>
</dbReference>
<evidence type="ECO:0000256" key="1">
    <source>
        <dbReference type="ARBA" id="ARBA00022801"/>
    </source>
</evidence>
<sequence length="141" mass="15531">MYSQAPINRFFQPKLSVSKGFAELTIEIRNDFHHAAGAAHGAVYFKAVDDAAFFAANSLEPDFFVLTSSITIFFLRPIQSGTLIAKGKVVQNSKTLIIAESNLFDNRGKEIGRGIGSFAKSKIRLTPEIGYFAPTNEQKEL</sequence>
<dbReference type="Pfam" id="PF03061">
    <property type="entry name" value="4HBT"/>
    <property type="match status" value="1"/>
</dbReference>